<feature type="region of interest" description="Disordered" evidence="8">
    <location>
        <begin position="495"/>
        <end position="539"/>
    </location>
</feature>
<dbReference type="InterPro" id="IPR043094">
    <property type="entry name" value="Nab2/ZC3H14_N_sf"/>
</dbReference>
<evidence type="ECO:0000256" key="1">
    <source>
        <dbReference type="ARBA" id="ARBA00004123"/>
    </source>
</evidence>
<evidence type="ECO:0000256" key="8">
    <source>
        <dbReference type="SAM" id="MobiDB-lite"/>
    </source>
</evidence>
<feature type="domain" description="Nab2-like CCCH zinc finger" evidence="9">
    <location>
        <begin position="453"/>
        <end position="471"/>
    </location>
</feature>
<feature type="region of interest" description="Disordered" evidence="8">
    <location>
        <begin position="269"/>
        <end position="329"/>
    </location>
</feature>
<dbReference type="EMBL" id="LFJN01000013">
    <property type="protein sequence ID" value="KPI40034.1"/>
    <property type="molecule type" value="Genomic_DNA"/>
</dbReference>
<organism evidence="10 11">
    <name type="scientific">Cyphellophora attinorum</name>
    <dbReference type="NCBI Taxonomy" id="1664694"/>
    <lineage>
        <taxon>Eukaryota</taxon>
        <taxon>Fungi</taxon>
        <taxon>Dikarya</taxon>
        <taxon>Ascomycota</taxon>
        <taxon>Pezizomycotina</taxon>
        <taxon>Eurotiomycetes</taxon>
        <taxon>Chaetothyriomycetidae</taxon>
        <taxon>Chaetothyriales</taxon>
        <taxon>Cyphellophoraceae</taxon>
        <taxon>Cyphellophora</taxon>
    </lineage>
</organism>
<evidence type="ECO:0000313" key="11">
    <source>
        <dbReference type="Proteomes" id="UP000038010"/>
    </source>
</evidence>
<feature type="compositionally biased region" description="Polar residues" evidence="8">
    <location>
        <begin position="269"/>
        <end position="279"/>
    </location>
</feature>
<dbReference type="GO" id="GO:0043488">
    <property type="term" value="P:regulation of mRNA stability"/>
    <property type="evidence" value="ECO:0007669"/>
    <property type="project" value="InterPro"/>
</dbReference>
<keyword evidence="3" id="KW-0479">Metal-binding</keyword>
<gene>
    <name evidence="10" type="ORF">AB675_11466</name>
</gene>
<feature type="compositionally biased region" description="Low complexity" evidence="8">
    <location>
        <begin position="85"/>
        <end position="112"/>
    </location>
</feature>
<keyword evidence="7" id="KW-0539">Nucleus</keyword>
<accession>A0A0N1H984</accession>
<dbReference type="Gene3D" id="1.10.340.40">
    <property type="entry name" value="Nuclear abundant poly(A) RNA-bind protein 2, N-terminal domain"/>
    <property type="match status" value="1"/>
</dbReference>
<evidence type="ECO:0000256" key="2">
    <source>
        <dbReference type="ARBA" id="ARBA00008423"/>
    </source>
</evidence>
<evidence type="ECO:0000256" key="3">
    <source>
        <dbReference type="ARBA" id="ARBA00022723"/>
    </source>
</evidence>
<feature type="region of interest" description="Disordered" evidence="8">
    <location>
        <begin position="144"/>
        <end position="208"/>
    </location>
</feature>
<reference evidence="10 11" key="1">
    <citation type="submission" date="2015-06" db="EMBL/GenBank/DDBJ databases">
        <title>Draft genome of the ant-associated black yeast Phialophora attae CBS 131958.</title>
        <authorList>
            <person name="Moreno L.F."/>
            <person name="Stielow B.J."/>
            <person name="de Hoog S."/>
            <person name="Vicente V.A."/>
            <person name="Weiss V.A."/>
            <person name="de Vries M."/>
            <person name="Cruz L.M."/>
            <person name="Souza E.M."/>
        </authorList>
    </citation>
    <scope>NUCLEOTIDE SEQUENCE [LARGE SCALE GENOMIC DNA]</scope>
    <source>
        <strain evidence="10 11">CBS 131958</strain>
    </source>
</reference>
<comment type="subcellular location">
    <subcellularLocation>
        <location evidence="1">Nucleus</location>
    </subcellularLocation>
</comment>
<dbReference type="InterPro" id="IPR055046">
    <property type="entry name" value="Nab2-like_Znf-CCCH"/>
</dbReference>
<dbReference type="PANTHER" id="PTHR14738:SF29">
    <property type="entry name" value="ZINC FINGER CCCH DOMAIN-CONTAINING PROTEIN 14"/>
    <property type="match status" value="1"/>
</dbReference>
<dbReference type="Pfam" id="PF22683">
    <property type="entry name" value="Nab2-like_zf-CCCH"/>
    <property type="match status" value="1"/>
</dbReference>
<dbReference type="STRING" id="1664694.A0A0N1H984"/>
<dbReference type="Pfam" id="PF14608">
    <property type="entry name" value="zf-CCCH_2"/>
    <property type="match status" value="4"/>
</dbReference>
<comment type="caution">
    <text evidence="10">The sequence shown here is derived from an EMBL/GenBank/DDBJ whole genome shotgun (WGS) entry which is preliminary data.</text>
</comment>
<dbReference type="GeneID" id="28732196"/>
<keyword evidence="5" id="KW-0863">Zinc-finger</keyword>
<dbReference type="PANTHER" id="PTHR14738">
    <property type="entry name" value="ZINC FINGER CCCH DOMAIN-CONTAINING PROTEIN 14"/>
    <property type="match status" value="1"/>
</dbReference>
<evidence type="ECO:0000259" key="9">
    <source>
        <dbReference type="Pfam" id="PF22683"/>
    </source>
</evidence>
<evidence type="ECO:0000256" key="6">
    <source>
        <dbReference type="ARBA" id="ARBA00022833"/>
    </source>
</evidence>
<feature type="compositionally biased region" description="Low complexity" evidence="8">
    <location>
        <begin position="299"/>
        <end position="310"/>
    </location>
</feature>
<dbReference type="Gene3D" id="4.10.1000.40">
    <property type="match status" value="1"/>
</dbReference>
<protein>
    <recommendedName>
        <fullName evidence="9">Nab2-like CCCH zinc finger domain-containing protein</fullName>
    </recommendedName>
</protein>
<dbReference type="GO" id="GO:0008270">
    <property type="term" value="F:zinc ion binding"/>
    <property type="evidence" value="ECO:0007669"/>
    <property type="project" value="UniProtKB-KW"/>
</dbReference>
<sequence length="539" mass="58204">MATSALDNVNTEALSQSVHNRIVPLGWTQDDDTSLAEYIVLMLANGKTQSQVAAELSGELLQDVEGTDEFAAWLFQQINPSSGEQTSAPETAPQPAEAGAPAASQPAQESVAEVSIPAAYEADMTEAPPDNAYGALRDSYNPVANKYYSPKGPRGSNSSTRGGRGAGRGSNNRGSDAALHRVRGNDRIGSHNVRGAPKGPRGLQNRPGMQKALNGVLGGSPQGSPRNMAQNGMPDPQQMMNFSPEQQMQYLAMMEQQARLMAQWNELQNGMNGNPQSRSMFDRVESPRGRGGMRGRGRGNFQQNGSRNGSIAPSEPKPEGEAPADGATDATMEGVDQAPAKTNDPATTMCHWNLQCTNKECKFAHQSPVAPMNIPVDVSQACTFGVACKNTTCNLRHPSPALKKDHQAQSECKFYPNCTKFNCPFKHPEQPVCSYGASCKNANCKFTHLQTLCKFNPCTNTKCPFRHAAGQNRTMADYSWTPELAKQREEAKAAELEKQHVSDRKFVSEEAGEEELIKPDSGMAVEETAQPAAVEETIT</sequence>
<dbReference type="GO" id="GO:0005737">
    <property type="term" value="C:cytoplasm"/>
    <property type="evidence" value="ECO:0007669"/>
    <property type="project" value="TreeGrafter"/>
</dbReference>
<keyword evidence="11" id="KW-1185">Reference proteome</keyword>
<evidence type="ECO:0000313" key="10">
    <source>
        <dbReference type="EMBL" id="KPI40034.1"/>
    </source>
</evidence>
<feature type="compositionally biased region" description="Low complexity" evidence="8">
    <location>
        <begin position="152"/>
        <end position="161"/>
    </location>
</feature>
<dbReference type="RefSeq" id="XP_017999997.1">
    <property type="nucleotide sequence ID" value="XM_018140315.1"/>
</dbReference>
<name>A0A0N1H984_9EURO</name>
<dbReference type="OrthoDB" id="438553at2759"/>
<dbReference type="GO" id="GO:0005634">
    <property type="term" value="C:nucleus"/>
    <property type="evidence" value="ECO:0007669"/>
    <property type="project" value="UniProtKB-SubCell"/>
</dbReference>
<dbReference type="GO" id="GO:0008143">
    <property type="term" value="F:poly(A) binding"/>
    <property type="evidence" value="ECO:0007669"/>
    <property type="project" value="InterPro"/>
</dbReference>
<dbReference type="Proteomes" id="UP000038010">
    <property type="component" value="Unassembled WGS sequence"/>
</dbReference>
<comment type="similarity">
    <text evidence="2">Belongs to the ZC3H14 family.</text>
</comment>
<dbReference type="VEuPathDB" id="FungiDB:AB675_11466"/>
<keyword evidence="6" id="KW-0862">Zinc</keyword>
<keyword evidence="4" id="KW-0677">Repeat</keyword>
<feature type="region of interest" description="Disordered" evidence="8">
    <location>
        <begin position="81"/>
        <end position="112"/>
    </location>
</feature>
<feature type="compositionally biased region" description="Basic and acidic residues" evidence="8">
    <location>
        <begin position="495"/>
        <end position="508"/>
    </location>
</feature>
<dbReference type="InterPro" id="IPR040366">
    <property type="entry name" value="Nab2/ZC3H14"/>
</dbReference>
<dbReference type="AlphaFoldDB" id="A0A0N1H984"/>
<evidence type="ECO:0000256" key="7">
    <source>
        <dbReference type="ARBA" id="ARBA00023242"/>
    </source>
</evidence>
<dbReference type="Gene3D" id="4.10.1000.30">
    <property type="match status" value="1"/>
</dbReference>
<proteinExistence type="inferred from homology"/>
<evidence type="ECO:0000256" key="5">
    <source>
        <dbReference type="ARBA" id="ARBA00022771"/>
    </source>
</evidence>
<evidence type="ECO:0000256" key="4">
    <source>
        <dbReference type="ARBA" id="ARBA00022737"/>
    </source>
</evidence>